<dbReference type="Pfam" id="PF00078">
    <property type="entry name" value="RVT_1"/>
    <property type="match status" value="1"/>
</dbReference>
<dbReference type="SUPFAM" id="SSF56672">
    <property type="entry name" value="DNA/RNA polymerases"/>
    <property type="match status" value="1"/>
</dbReference>
<feature type="domain" description="Reverse transcriptase" evidence="2">
    <location>
        <begin position="385"/>
        <end position="454"/>
    </location>
</feature>
<dbReference type="PANTHER" id="PTHR48475">
    <property type="entry name" value="RIBONUCLEASE H"/>
    <property type="match status" value="1"/>
</dbReference>
<dbReference type="PANTHER" id="PTHR48475:SF1">
    <property type="entry name" value="RNASE H TYPE-1 DOMAIN-CONTAINING PROTEIN"/>
    <property type="match status" value="1"/>
</dbReference>
<evidence type="ECO:0000313" key="3">
    <source>
        <dbReference type="EMBL" id="CAN68727.1"/>
    </source>
</evidence>
<gene>
    <name evidence="3" type="ORF">VITISV_033603</name>
</gene>
<name>A5C724_VITVI</name>
<accession>A5C724</accession>
<evidence type="ECO:0000256" key="1">
    <source>
        <dbReference type="SAM" id="MobiDB-lite"/>
    </source>
</evidence>
<proteinExistence type="predicted"/>
<sequence>MRAYIAHNMDGNGELLTNLEMAGSEVVATQKLAKEGACLLRKVEKEKEAPQVKAHLLVEEKMAMEAEKEKIEEETAWLRWELQDLRAGFAAQKKDLEVDYQKQVDDMLFYGYRCYMMKHDIANDTLNFPFDDEDDEFFGGPTLGEGLEPGEQRAPGDGPSNEDGSHDERGAPKLVRLGDCCICLHGIRLGHAWSLARLNTLEFVYLLLVFWYINYLEVFQGRHSLDVENTFSWIEFHVVCLYKAECFFQRLDELPKSTRILRTSNPPTSNVRIETSSCGCNTRLTSIGGKVIVSSIGCTLPFAKHIIPYVEGHELFKVHDVVKRVARSVIHYELGHYEPSGQLIANDMGVERCGEHVIQPSTNRVSCLSRLVGQRCGGTKEERNLASRLVTKIFKPLMGRIVEVYIDDLVVKSKTRIEHIQHLEEAFSIMWRYNMKLNPLKCVFGVSAGKFLGYLMTQRGIQINLDKLYPFFTTLCKAQTFRMEDCKSAFDAIKHYLIEPLILSSPEEVEELYMYLAISNHAIIVDIIAKLPQKWVQTDTTNHYWILHIDGASRTSGAGVWLVLLSPTRKQIKKSVHLDFLVFNNETEYEAMMVGLKLALALAALKIEI</sequence>
<dbReference type="EMBL" id="AM484571">
    <property type="protein sequence ID" value="CAN68727.1"/>
    <property type="molecule type" value="Genomic_DNA"/>
</dbReference>
<dbReference type="Gene3D" id="3.30.70.270">
    <property type="match status" value="1"/>
</dbReference>
<protein>
    <recommendedName>
        <fullName evidence="2">Reverse transcriptase domain-containing protein</fullName>
    </recommendedName>
</protein>
<evidence type="ECO:0000259" key="2">
    <source>
        <dbReference type="Pfam" id="PF00078"/>
    </source>
</evidence>
<organism evidence="3">
    <name type="scientific">Vitis vinifera</name>
    <name type="common">Grape</name>
    <dbReference type="NCBI Taxonomy" id="29760"/>
    <lineage>
        <taxon>Eukaryota</taxon>
        <taxon>Viridiplantae</taxon>
        <taxon>Streptophyta</taxon>
        <taxon>Embryophyta</taxon>
        <taxon>Tracheophyta</taxon>
        <taxon>Spermatophyta</taxon>
        <taxon>Magnoliopsida</taxon>
        <taxon>eudicotyledons</taxon>
        <taxon>Gunneridae</taxon>
        <taxon>Pentapetalae</taxon>
        <taxon>rosids</taxon>
        <taxon>Vitales</taxon>
        <taxon>Vitaceae</taxon>
        <taxon>Viteae</taxon>
        <taxon>Vitis</taxon>
    </lineage>
</organism>
<dbReference type="InterPro" id="IPR043502">
    <property type="entry name" value="DNA/RNA_pol_sf"/>
</dbReference>
<reference evidence="3" key="1">
    <citation type="journal article" date="2007" name="PLoS ONE">
        <title>The first genome sequence of an elite grapevine cultivar (Pinot noir Vitis vinifera L.): coping with a highly heterozygous genome.</title>
        <authorList>
            <person name="Velasco R."/>
            <person name="Zharkikh A."/>
            <person name="Troggio M."/>
            <person name="Cartwright D.A."/>
            <person name="Cestaro A."/>
            <person name="Pruss D."/>
            <person name="Pindo M."/>
            <person name="FitzGerald L.M."/>
            <person name="Vezzulli S."/>
            <person name="Reid J."/>
            <person name="Malacarne G."/>
            <person name="Iliev D."/>
            <person name="Coppola G."/>
            <person name="Wardell B."/>
            <person name="Micheletti D."/>
            <person name="Macalma T."/>
            <person name="Facci M."/>
            <person name="Mitchell J.T."/>
            <person name="Perazzolli M."/>
            <person name="Eldredge G."/>
            <person name="Gatto P."/>
            <person name="Oyzerski R."/>
            <person name="Moretto M."/>
            <person name="Gutin N."/>
            <person name="Stefanini M."/>
            <person name="Chen Y."/>
            <person name="Segala C."/>
            <person name="Davenport C."/>
            <person name="Dematte L."/>
            <person name="Mraz A."/>
            <person name="Battilana J."/>
            <person name="Stormo K."/>
            <person name="Costa F."/>
            <person name="Tao Q."/>
            <person name="Si-Ammour A."/>
            <person name="Harkins T."/>
            <person name="Lackey A."/>
            <person name="Perbost C."/>
            <person name="Taillon B."/>
            <person name="Stella A."/>
            <person name="Solovyev V."/>
            <person name="Fawcett J.A."/>
            <person name="Sterck L."/>
            <person name="Vandepoele K."/>
            <person name="Grando S.M."/>
            <person name="Toppo S."/>
            <person name="Moser C."/>
            <person name="Lanchbury J."/>
            <person name="Bogden R."/>
            <person name="Skolnick M."/>
            <person name="Sgaramella V."/>
            <person name="Bhatnagar S.K."/>
            <person name="Fontana P."/>
            <person name="Gutin A."/>
            <person name="Van de Peer Y."/>
            <person name="Salamini F."/>
            <person name="Viola R."/>
        </authorList>
    </citation>
    <scope>NUCLEOTIDE SEQUENCE</scope>
</reference>
<dbReference type="AlphaFoldDB" id="A5C724"/>
<dbReference type="InterPro" id="IPR000477">
    <property type="entry name" value="RT_dom"/>
</dbReference>
<dbReference type="InterPro" id="IPR043128">
    <property type="entry name" value="Rev_trsase/Diguanyl_cyclase"/>
</dbReference>
<feature type="region of interest" description="Disordered" evidence="1">
    <location>
        <begin position="141"/>
        <end position="168"/>
    </location>
</feature>